<dbReference type="CDD" id="cd19941">
    <property type="entry name" value="TIL"/>
    <property type="match status" value="1"/>
</dbReference>
<protein>
    <submittedName>
        <fullName evidence="7">Mucin-6</fullName>
    </submittedName>
</protein>
<accession>A0A2A3EPK6</accession>
<evidence type="ECO:0000256" key="5">
    <source>
        <dbReference type="SAM" id="SignalP"/>
    </source>
</evidence>
<sequence>MSRYIVCIFIVTILVHIKEHCEVAGKDIKCEKNEEMNVCGKLCEASCNNPNSDSELCPPIPCNSEITRDCRCAYGTVRDEKTKACIPLSKCPNIL</sequence>
<dbReference type="GO" id="GO:0005576">
    <property type="term" value="C:extracellular region"/>
    <property type="evidence" value="ECO:0007669"/>
    <property type="project" value="UniProtKB-SubCell"/>
</dbReference>
<dbReference type="SUPFAM" id="SSF57567">
    <property type="entry name" value="Serine protease inhibitors"/>
    <property type="match status" value="1"/>
</dbReference>
<comment type="subcellular location">
    <subcellularLocation>
        <location evidence="1">Secreted</location>
    </subcellularLocation>
</comment>
<dbReference type="Proteomes" id="UP000242457">
    <property type="component" value="Unassembled WGS sequence"/>
</dbReference>
<comment type="similarity">
    <text evidence="2">Belongs to the serine protease inhibitor-like (TIL domain-containing) family.</text>
</comment>
<feature type="chain" id="PRO_5012381381" evidence="5">
    <location>
        <begin position="18"/>
        <end position="95"/>
    </location>
</feature>
<keyword evidence="5" id="KW-0732">Signal</keyword>
<evidence type="ECO:0000259" key="6">
    <source>
        <dbReference type="Pfam" id="PF01826"/>
    </source>
</evidence>
<keyword evidence="4" id="KW-0722">Serine protease inhibitor</keyword>
<evidence type="ECO:0000313" key="7">
    <source>
        <dbReference type="EMBL" id="PBC33647.1"/>
    </source>
</evidence>
<evidence type="ECO:0000256" key="1">
    <source>
        <dbReference type="ARBA" id="ARBA00004613"/>
    </source>
</evidence>
<evidence type="ECO:0000256" key="3">
    <source>
        <dbReference type="ARBA" id="ARBA00022525"/>
    </source>
</evidence>
<dbReference type="InterPro" id="IPR002919">
    <property type="entry name" value="TIL_dom"/>
</dbReference>
<feature type="domain" description="TIL" evidence="6">
    <location>
        <begin position="30"/>
        <end position="91"/>
    </location>
</feature>
<dbReference type="EMBL" id="KZ288199">
    <property type="protein sequence ID" value="PBC33647.1"/>
    <property type="molecule type" value="Genomic_DNA"/>
</dbReference>
<proteinExistence type="inferred from homology"/>
<organism evidence="7 8">
    <name type="scientific">Apis cerana cerana</name>
    <name type="common">Oriental honeybee</name>
    <dbReference type="NCBI Taxonomy" id="94128"/>
    <lineage>
        <taxon>Eukaryota</taxon>
        <taxon>Metazoa</taxon>
        <taxon>Ecdysozoa</taxon>
        <taxon>Arthropoda</taxon>
        <taxon>Hexapoda</taxon>
        <taxon>Insecta</taxon>
        <taxon>Pterygota</taxon>
        <taxon>Neoptera</taxon>
        <taxon>Endopterygota</taxon>
        <taxon>Hymenoptera</taxon>
        <taxon>Apocrita</taxon>
        <taxon>Aculeata</taxon>
        <taxon>Apoidea</taxon>
        <taxon>Anthophila</taxon>
        <taxon>Apidae</taxon>
        <taxon>Apis</taxon>
    </lineage>
</organism>
<dbReference type="Gene3D" id="2.10.25.10">
    <property type="entry name" value="Laminin"/>
    <property type="match status" value="1"/>
</dbReference>
<evidence type="ECO:0000313" key="8">
    <source>
        <dbReference type="Proteomes" id="UP000242457"/>
    </source>
</evidence>
<dbReference type="OrthoDB" id="6236007at2759"/>
<dbReference type="GO" id="GO:0004867">
    <property type="term" value="F:serine-type endopeptidase inhibitor activity"/>
    <property type="evidence" value="ECO:0007669"/>
    <property type="project" value="UniProtKB-KW"/>
</dbReference>
<feature type="signal peptide" evidence="5">
    <location>
        <begin position="1"/>
        <end position="17"/>
    </location>
</feature>
<dbReference type="InterPro" id="IPR036084">
    <property type="entry name" value="Ser_inhib-like_sf"/>
</dbReference>
<keyword evidence="4" id="KW-0646">Protease inhibitor</keyword>
<gene>
    <name evidence="7" type="ORF">APICC_08084</name>
</gene>
<dbReference type="Pfam" id="PF01826">
    <property type="entry name" value="TIL"/>
    <property type="match status" value="1"/>
</dbReference>
<dbReference type="AlphaFoldDB" id="A0A2A3EPK6"/>
<reference evidence="7 8" key="1">
    <citation type="submission" date="2014-07" db="EMBL/GenBank/DDBJ databases">
        <title>Genomic and transcriptomic analysis on Apis cerana provide comprehensive insights into honey bee biology.</title>
        <authorList>
            <person name="Diao Q."/>
            <person name="Sun L."/>
            <person name="Zheng H."/>
            <person name="Zheng H."/>
            <person name="Xu S."/>
            <person name="Wang S."/>
            <person name="Zeng Z."/>
            <person name="Hu F."/>
            <person name="Su S."/>
            <person name="Wu J."/>
        </authorList>
    </citation>
    <scope>NUCLEOTIDE SEQUENCE [LARGE SCALE GENOMIC DNA]</scope>
    <source>
        <tissue evidence="7">Pupae without intestine</tissue>
    </source>
</reference>
<evidence type="ECO:0000256" key="2">
    <source>
        <dbReference type="ARBA" id="ARBA00007611"/>
    </source>
</evidence>
<keyword evidence="8" id="KW-1185">Reference proteome</keyword>
<evidence type="ECO:0000256" key="4">
    <source>
        <dbReference type="ARBA" id="ARBA00022900"/>
    </source>
</evidence>
<name>A0A2A3EPK6_APICC</name>
<keyword evidence="3" id="KW-0964">Secreted</keyword>